<dbReference type="CDD" id="cd06464">
    <property type="entry name" value="ACD_sHsps-like"/>
    <property type="match status" value="1"/>
</dbReference>
<dbReference type="InterPro" id="IPR008978">
    <property type="entry name" value="HSP20-like_chaperone"/>
</dbReference>
<evidence type="ECO:0000313" key="6">
    <source>
        <dbReference type="EMBL" id="KAK1760201.1"/>
    </source>
</evidence>
<protein>
    <submittedName>
        <fullName evidence="6">HSP20-like chaperone</fullName>
    </submittedName>
</protein>
<dbReference type="SUPFAM" id="SSF49764">
    <property type="entry name" value="HSP20-like chaperones"/>
    <property type="match status" value="1"/>
</dbReference>
<dbReference type="Pfam" id="PF00011">
    <property type="entry name" value="HSP20"/>
    <property type="match status" value="1"/>
</dbReference>
<accession>A0AAJ0BL44</accession>
<evidence type="ECO:0000313" key="7">
    <source>
        <dbReference type="Proteomes" id="UP001239445"/>
    </source>
</evidence>
<comment type="similarity">
    <text evidence="2 3">Belongs to the small heat shock protein (HSP20) family.</text>
</comment>
<feature type="domain" description="SHSP" evidence="5">
    <location>
        <begin position="48"/>
        <end position="205"/>
    </location>
</feature>
<feature type="region of interest" description="Disordered" evidence="4">
    <location>
        <begin position="33"/>
        <end position="59"/>
    </location>
</feature>
<organism evidence="6 7">
    <name type="scientific">Echria macrotheca</name>
    <dbReference type="NCBI Taxonomy" id="438768"/>
    <lineage>
        <taxon>Eukaryota</taxon>
        <taxon>Fungi</taxon>
        <taxon>Dikarya</taxon>
        <taxon>Ascomycota</taxon>
        <taxon>Pezizomycotina</taxon>
        <taxon>Sordariomycetes</taxon>
        <taxon>Sordariomycetidae</taxon>
        <taxon>Sordariales</taxon>
        <taxon>Schizotheciaceae</taxon>
        <taxon>Echria</taxon>
    </lineage>
</organism>
<evidence type="ECO:0000256" key="3">
    <source>
        <dbReference type="RuleBase" id="RU003616"/>
    </source>
</evidence>
<proteinExistence type="inferred from homology"/>
<sequence length="205" mass="23026">MVFNLPENLYTTDPNFTTLFRLLDDFNSYSREVQTEQDASSSARGRHHHRRGPRPRFDIRETKDAYELYGEMPGVDRKDIHIELTGENVLSVRGSVERPYEIPLPATKKKGGEEEKEGGKGKEGDEGKGKEGGGGGDKEKEKEKSGGGEGVRFLQRERFVGDFERDFAFPGPLSELDIEASLENGILKVVAPKQQVTRSRKIEVK</sequence>
<reference evidence="6" key="1">
    <citation type="submission" date="2023-06" db="EMBL/GenBank/DDBJ databases">
        <title>Genome-scale phylogeny and comparative genomics of the fungal order Sordariales.</title>
        <authorList>
            <consortium name="Lawrence Berkeley National Laboratory"/>
            <person name="Hensen N."/>
            <person name="Bonometti L."/>
            <person name="Westerberg I."/>
            <person name="Brannstrom I.O."/>
            <person name="Guillou S."/>
            <person name="Cros-Aarteil S."/>
            <person name="Calhoun S."/>
            <person name="Haridas S."/>
            <person name="Kuo A."/>
            <person name="Mondo S."/>
            <person name="Pangilinan J."/>
            <person name="Riley R."/>
            <person name="Labutti K."/>
            <person name="Andreopoulos B."/>
            <person name="Lipzen A."/>
            <person name="Chen C."/>
            <person name="Yanf M."/>
            <person name="Daum C."/>
            <person name="Ng V."/>
            <person name="Clum A."/>
            <person name="Steindorff A."/>
            <person name="Ohm R."/>
            <person name="Martin F."/>
            <person name="Silar P."/>
            <person name="Natvig D."/>
            <person name="Lalanne C."/>
            <person name="Gautier V."/>
            <person name="Ament-Velasquez S.L."/>
            <person name="Kruys A."/>
            <person name="Hutchinson M.I."/>
            <person name="Powell A.J."/>
            <person name="Barry K."/>
            <person name="Miller A.N."/>
            <person name="Grigoriev I.V."/>
            <person name="Debuchy R."/>
            <person name="Gladieux P."/>
            <person name="Thoren M.H."/>
            <person name="Johannesson H."/>
        </authorList>
    </citation>
    <scope>NUCLEOTIDE SEQUENCE</scope>
    <source>
        <strain evidence="6">PSN4</strain>
    </source>
</reference>
<gene>
    <name evidence="6" type="ORF">QBC47DRAFT_427182</name>
</gene>
<dbReference type="InterPro" id="IPR002068">
    <property type="entry name" value="A-crystallin/Hsp20_dom"/>
</dbReference>
<dbReference type="PROSITE" id="PS01031">
    <property type="entry name" value="SHSP"/>
    <property type="match status" value="1"/>
</dbReference>
<comment type="caution">
    <text evidence="6">The sequence shown here is derived from an EMBL/GenBank/DDBJ whole genome shotgun (WGS) entry which is preliminary data.</text>
</comment>
<dbReference type="Proteomes" id="UP001239445">
    <property type="component" value="Unassembled WGS sequence"/>
</dbReference>
<feature type="region of interest" description="Disordered" evidence="4">
    <location>
        <begin position="101"/>
        <end position="153"/>
    </location>
</feature>
<dbReference type="PANTHER" id="PTHR11527">
    <property type="entry name" value="HEAT-SHOCK PROTEIN 20 FAMILY MEMBER"/>
    <property type="match status" value="1"/>
</dbReference>
<evidence type="ECO:0000256" key="4">
    <source>
        <dbReference type="SAM" id="MobiDB-lite"/>
    </source>
</evidence>
<dbReference type="EMBL" id="MU839827">
    <property type="protein sequence ID" value="KAK1760201.1"/>
    <property type="molecule type" value="Genomic_DNA"/>
</dbReference>
<evidence type="ECO:0000256" key="1">
    <source>
        <dbReference type="ARBA" id="ARBA00023016"/>
    </source>
</evidence>
<feature type="compositionally biased region" description="Polar residues" evidence="4">
    <location>
        <begin position="33"/>
        <end position="43"/>
    </location>
</feature>
<feature type="compositionally biased region" description="Basic residues" evidence="4">
    <location>
        <begin position="44"/>
        <end position="54"/>
    </location>
</feature>
<keyword evidence="1" id="KW-0346">Stress response</keyword>
<feature type="compositionally biased region" description="Basic and acidic residues" evidence="4">
    <location>
        <begin position="110"/>
        <end position="146"/>
    </location>
</feature>
<evidence type="ECO:0000256" key="2">
    <source>
        <dbReference type="PROSITE-ProRule" id="PRU00285"/>
    </source>
</evidence>
<dbReference type="AlphaFoldDB" id="A0AAJ0BL44"/>
<dbReference type="InterPro" id="IPR031107">
    <property type="entry name" value="Small_HSP"/>
</dbReference>
<name>A0AAJ0BL44_9PEZI</name>
<evidence type="ECO:0000259" key="5">
    <source>
        <dbReference type="PROSITE" id="PS01031"/>
    </source>
</evidence>
<dbReference type="Gene3D" id="2.60.40.790">
    <property type="match status" value="1"/>
</dbReference>
<keyword evidence="7" id="KW-1185">Reference proteome</keyword>